<dbReference type="PANTHER" id="PTHR11735">
    <property type="entry name" value="TRNA N6-ADENOSINE THREONYLCARBAMOYLTRANSFERASE"/>
    <property type="match status" value="1"/>
</dbReference>
<dbReference type="PANTHER" id="PTHR11735:SF11">
    <property type="entry name" value="TRNA THREONYLCARBAMOYLADENOSINE BIOSYNTHESIS PROTEIN TSAB"/>
    <property type="match status" value="1"/>
</dbReference>
<dbReference type="NCBIfam" id="TIGR03725">
    <property type="entry name" value="T6A_YeaZ"/>
    <property type="match status" value="1"/>
</dbReference>
<gene>
    <name evidence="2" type="primary">tsaB</name>
    <name evidence="2" type="ORF">GM418_09840</name>
</gene>
<dbReference type="SUPFAM" id="SSF53067">
    <property type="entry name" value="Actin-like ATPase domain"/>
    <property type="match status" value="2"/>
</dbReference>
<feature type="domain" description="Gcp-like" evidence="1">
    <location>
        <begin position="35"/>
        <end position="164"/>
    </location>
</feature>
<dbReference type="RefSeq" id="WP_158865581.1">
    <property type="nucleotide sequence ID" value="NZ_CP046401.1"/>
</dbReference>
<sequence length="237" mass="26413">MAVILNIETSTEVCSVALGKNGELLFEKESREGLNHSELLTVFIEELFAENNFNIKDIDAVAVSKGPGSYTGLRIGVSVAKGLCYALDKPLVSVGSLDSMAVFTAQNIGSFFEGNNDEDLLFCPMIDARRMEVFTALYESSGKTVQTVSAQIIDENSFSEELKENKILFFGNGAQKCREHLSHPNALFNGPLKTSARFMLFLTEKKYNKKEFEDVAYFEPFYLKNFVATIPKNKILK</sequence>
<evidence type="ECO:0000313" key="3">
    <source>
        <dbReference type="Proteomes" id="UP000428260"/>
    </source>
</evidence>
<dbReference type="InterPro" id="IPR022496">
    <property type="entry name" value="T6A_TsaB"/>
</dbReference>
<dbReference type="CDD" id="cd24032">
    <property type="entry name" value="ASKHA_NBD_TsaB"/>
    <property type="match status" value="1"/>
</dbReference>
<dbReference type="EMBL" id="CP046401">
    <property type="protein sequence ID" value="QGY43947.1"/>
    <property type="molecule type" value="Genomic_DNA"/>
</dbReference>
<dbReference type="InterPro" id="IPR043129">
    <property type="entry name" value="ATPase_NBD"/>
</dbReference>
<dbReference type="GO" id="GO:0016740">
    <property type="term" value="F:transferase activity"/>
    <property type="evidence" value="ECO:0007669"/>
    <property type="project" value="UniProtKB-KW"/>
</dbReference>
<keyword evidence="3" id="KW-1185">Reference proteome</keyword>
<dbReference type="InterPro" id="IPR000905">
    <property type="entry name" value="Gcp-like_dom"/>
</dbReference>
<dbReference type="GO" id="GO:0002949">
    <property type="term" value="P:tRNA threonylcarbamoyladenosine modification"/>
    <property type="evidence" value="ECO:0007669"/>
    <property type="project" value="InterPro"/>
</dbReference>
<reference evidence="2 3" key="1">
    <citation type="submission" date="2019-11" db="EMBL/GenBank/DDBJ databases">
        <authorList>
            <person name="Zheng R.K."/>
            <person name="Sun C.M."/>
        </authorList>
    </citation>
    <scope>NUCLEOTIDE SEQUENCE [LARGE SCALE GENOMIC DNA]</scope>
    <source>
        <strain evidence="2 3">WC007</strain>
    </source>
</reference>
<dbReference type="Gene3D" id="3.30.420.40">
    <property type="match status" value="2"/>
</dbReference>
<dbReference type="Pfam" id="PF00814">
    <property type="entry name" value="TsaD"/>
    <property type="match status" value="1"/>
</dbReference>
<dbReference type="AlphaFoldDB" id="A0A6I6JUT9"/>
<dbReference type="KEGG" id="mcos:GM418_09840"/>
<protein>
    <submittedName>
        <fullName evidence="2">tRNA (Adenosine(37)-N6)-threonylcarbamoyltransferase complex dimerization subunit type 1 TsaB</fullName>
    </submittedName>
</protein>
<accession>A0A6I6JUT9</accession>
<dbReference type="GO" id="GO:0005829">
    <property type="term" value="C:cytosol"/>
    <property type="evidence" value="ECO:0007669"/>
    <property type="project" value="TreeGrafter"/>
</dbReference>
<evidence type="ECO:0000259" key="1">
    <source>
        <dbReference type="Pfam" id="PF00814"/>
    </source>
</evidence>
<name>A0A6I6JUT9_9BACT</name>
<evidence type="ECO:0000313" key="2">
    <source>
        <dbReference type="EMBL" id="QGY43947.1"/>
    </source>
</evidence>
<organism evidence="2 3">
    <name type="scientific">Maribellus comscasis</name>
    <dbReference type="NCBI Taxonomy" id="2681766"/>
    <lineage>
        <taxon>Bacteria</taxon>
        <taxon>Pseudomonadati</taxon>
        <taxon>Bacteroidota</taxon>
        <taxon>Bacteroidia</taxon>
        <taxon>Marinilabiliales</taxon>
        <taxon>Prolixibacteraceae</taxon>
        <taxon>Maribellus</taxon>
    </lineage>
</organism>
<dbReference type="Proteomes" id="UP000428260">
    <property type="component" value="Chromosome"/>
</dbReference>
<proteinExistence type="predicted"/>
<keyword evidence="2" id="KW-0808">Transferase</keyword>